<dbReference type="Pfam" id="PF00440">
    <property type="entry name" value="TetR_N"/>
    <property type="match status" value="1"/>
</dbReference>
<dbReference type="Pfam" id="PF14246">
    <property type="entry name" value="TetR_C_7"/>
    <property type="match status" value="1"/>
</dbReference>
<dbReference type="InterPro" id="IPR023772">
    <property type="entry name" value="DNA-bd_HTH_TetR-type_CS"/>
</dbReference>
<evidence type="ECO:0000313" key="6">
    <source>
        <dbReference type="EMBL" id="PHQ31758.1"/>
    </source>
</evidence>
<dbReference type="InterPro" id="IPR036271">
    <property type="entry name" value="Tet_transcr_reg_TetR-rel_C_sf"/>
</dbReference>
<dbReference type="InterPro" id="IPR050109">
    <property type="entry name" value="HTH-type_TetR-like_transc_reg"/>
</dbReference>
<dbReference type="InterPro" id="IPR001647">
    <property type="entry name" value="HTH_TetR"/>
</dbReference>
<comment type="caution">
    <text evidence="6">The sequence shown here is derived from an EMBL/GenBank/DDBJ whole genome shotgun (WGS) entry which is preliminary data.</text>
</comment>
<dbReference type="PANTHER" id="PTHR30055:SF146">
    <property type="entry name" value="HTH-TYPE TRANSCRIPTIONAL DUAL REGULATOR CECR"/>
    <property type="match status" value="1"/>
</dbReference>
<evidence type="ECO:0000256" key="1">
    <source>
        <dbReference type="ARBA" id="ARBA00023015"/>
    </source>
</evidence>
<sequence length="211" mass="23745">MPNRSKETSEPSPLKLTDRKRAAIVQAAATEFQTRGYFSTSMNVIAATAKVSKRTLYNHFDSKEALFDAIIEELTQKAELLPVCSFDPTRDLREQLIELALVEVQFMTSQSVVALARAGISRVLAEPEVGKKIDHRRFHRRVEHWLDDAHAAGCLNHTNTEFAAKQFVGMLMTFAFWPTIVNGESPPSKKKRDCIVESTVEIFLASYQVSD</sequence>
<dbReference type="SUPFAM" id="SSF46689">
    <property type="entry name" value="Homeodomain-like"/>
    <property type="match status" value="1"/>
</dbReference>
<evidence type="ECO:0000259" key="5">
    <source>
        <dbReference type="PROSITE" id="PS50977"/>
    </source>
</evidence>
<dbReference type="SUPFAM" id="SSF48498">
    <property type="entry name" value="Tetracyclin repressor-like, C-terminal domain"/>
    <property type="match status" value="1"/>
</dbReference>
<dbReference type="OrthoDB" id="9809994at2"/>
<dbReference type="Proteomes" id="UP000225740">
    <property type="component" value="Unassembled WGS sequence"/>
</dbReference>
<dbReference type="GO" id="GO:0003700">
    <property type="term" value="F:DNA-binding transcription factor activity"/>
    <property type="evidence" value="ECO:0007669"/>
    <property type="project" value="TreeGrafter"/>
</dbReference>
<dbReference type="Gene3D" id="1.10.357.10">
    <property type="entry name" value="Tetracycline Repressor, domain 2"/>
    <property type="match status" value="1"/>
</dbReference>
<evidence type="ECO:0000256" key="4">
    <source>
        <dbReference type="PROSITE-ProRule" id="PRU00335"/>
    </source>
</evidence>
<accession>A0A2G1VY92</accession>
<gene>
    <name evidence="6" type="ORF">CEE69_29420</name>
</gene>
<protein>
    <submittedName>
        <fullName evidence="6">TetR family transcriptional regulator</fullName>
    </submittedName>
</protein>
<keyword evidence="1" id="KW-0805">Transcription regulation</keyword>
<organism evidence="6 7">
    <name type="scientific">Rhodopirellula bahusiensis</name>
    <dbReference type="NCBI Taxonomy" id="2014065"/>
    <lineage>
        <taxon>Bacteria</taxon>
        <taxon>Pseudomonadati</taxon>
        <taxon>Planctomycetota</taxon>
        <taxon>Planctomycetia</taxon>
        <taxon>Pirellulales</taxon>
        <taxon>Pirellulaceae</taxon>
        <taxon>Rhodopirellula</taxon>
    </lineage>
</organism>
<dbReference type="PRINTS" id="PR00455">
    <property type="entry name" value="HTHTETR"/>
</dbReference>
<evidence type="ECO:0000256" key="2">
    <source>
        <dbReference type="ARBA" id="ARBA00023125"/>
    </source>
</evidence>
<reference evidence="6 7" key="1">
    <citation type="submission" date="2017-06" db="EMBL/GenBank/DDBJ databases">
        <title>Description of Rhodopirellula bahusiensis sp. nov.</title>
        <authorList>
            <person name="Kizina J."/>
            <person name="Harder J."/>
        </authorList>
    </citation>
    <scope>NUCLEOTIDE SEQUENCE [LARGE SCALE GENOMIC DNA]</scope>
    <source>
        <strain evidence="6 7">SWK21</strain>
    </source>
</reference>
<dbReference type="Gene3D" id="1.10.10.60">
    <property type="entry name" value="Homeodomain-like"/>
    <property type="match status" value="1"/>
</dbReference>
<dbReference type="GO" id="GO:0000976">
    <property type="term" value="F:transcription cis-regulatory region binding"/>
    <property type="evidence" value="ECO:0007669"/>
    <property type="project" value="TreeGrafter"/>
</dbReference>
<evidence type="ECO:0000313" key="7">
    <source>
        <dbReference type="Proteomes" id="UP000225740"/>
    </source>
</evidence>
<dbReference type="InterPro" id="IPR039536">
    <property type="entry name" value="TetR_C_Proteobacteria"/>
</dbReference>
<keyword evidence="3" id="KW-0804">Transcription</keyword>
<dbReference type="PANTHER" id="PTHR30055">
    <property type="entry name" value="HTH-TYPE TRANSCRIPTIONAL REGULATOR RUTR"/>
    <property type="match status" value="1"/>
</dbReference>
<feature type="domain" description="HTH tetR-type" evidence="5">
    <location>
        <begin position="18"/>
        <end position="78"/>
    </location>
</feature>
<dbReference type="EMBL" id="NIZW01000040">
    <property type="protein sequence ID" value="PHQ31758.1"/>
    <property type="molecule type" value="Genomic_DNA"/>
</dbReference>
<feature type="DNA-binding region" description="H-T-H motif" evidence="4">
    <location>
        <begin position="41"/>
        <end position="60"/>
    </location>
</feature>
<dbReference type="FunFam" id="1.10.10.60:FF:000141">
    <property type="entry name" value="TetR family transcriptional regulator"/>
    <property type="match status" value="1"/>
</dbReference>
<dbReference type="PROSITE" id="PS01081">
    <property type="entry name" value="HTH_TETR_1"/>
    <property type="match status" value="1"/>
</dbReference>
<dbReference type="AlphaFoldDB" id="A0A2G1VY92"/>
<dbReference type="InterPro" id="IPR009057">
    <property type="entry name" value="Homeodomain-like_sf"/>
</dbReference>
<keyword evidence="2 4" id="KW-0238">DNA-binding</keyword>
<evidence type="ECO:0000256" key="3">
    <source>
        <dbReference type="ARBA" id="ARBA00023163"/>
    </source>
</evidence>
<dbReference type="PROSITE" id="PS50977">
    <property type="entry name" value="HTH_TETR_2"/>
    <property type="match status" value="1"/>
</dbReference>
<name>A0A2G1VY92_9BACT</name>
<proteinExistence type="predicted"/>
<keyword evidence="7" id="KW-1185">Reference proteome</keyword>